<keyword evidence="2" id="KW-0238">DNA-binding</keyword>
<dbReference type="Gene3D" id="2.40.50.1020">
    <property type="entry name" value="LytTr DNA-binding domain"/>
    <property type="match status" value="1"/>
</dbReference>
<feature type="domain" description="HTH LytTR-type" evidence="1">
    <location>
        <begin position="17"/>
        <end position="119"/>
    </location>
</feature>
<name>A0A9E8NBT5_9BACT</name>
<reference evidence="2" key="1">
    <citation type="submission" date="2022-11" db="EMBL/GenBank/DDBJ databases">
        <title>Dyadobacter pollutisoli sp. nov., isolated from plastic dumped soil.</title>
        <authorList>
            <person name="Kim J.M."/>
            <person name="Kim K.R."/>
            <person name="Lee J.K."/>
            <person name="Hao L."/>
            <person name="Jeon C.O."/>
        </authorList>
    </citation>
    <scope>NUCLEOTIDE SEQUENCE</scope>
    <source>
        <strain evidence="2">U1</strain>
    </source>
</reference>
<dbReference type="Proteomes" id="UP001164653">
    <property type="component" value="Chromosome"/>
</dbReference>
<dbReference type="SMART" id="SM00850">
    <property type="entry name" value="LytTR"/>
    <property type="match status" value="1"/>
</dbReference>
<organism evidence="2 3">
    <name type="scientific">Dyadobacter pollutisoli</name>
    <dbReference type="NCBI Taxonomy" id="2910158"/>
    <lineage>
        <taxon>Bacteria</taxon>
        <taxon>Pseudomonadati</taxon>
        <taxon>Bacteroidota</taxon>
        <taxon>Cytophagia</taxon>
        <taxon>Cytophagales</taxon>
        <taxon>Spirosomataceae</taxon>
        <taxon>Dyadobacter</taxon>
    </lineage>
</organism>
<keyword evidence="3" id="KW-1185">Reference proteome</keyword>
<gene>
    <name evidence="2" type="ORF">ON006_03805</name>
</gene>
<proteinExistence type="predicted"/>
<accession>A0A9E8NBT5</accession>
<protein>
    <submittedName>
        <fullName evidence="2">LytTR family DNA-binding domain-containing protein</fullName>
    </submittedName>
</protein>
<evidence type="ECO:0000313" key="3">
    <source>
        <dbReference type="Proteomes" id="UP001164653"/>
    </source>
</evidence>
<dbReference type="PANTHER" id="PTHR37299">
    <property type="entry name" value="TRANSCRIPTIONAL REGULATOR-RELATED"/>
    <property type="match status" value="1"/>
</dbReference>
<dbReference type="PROSITE" id="PS50930">
    <property type="entry name" value="HTH_LYTTR"/>
    <property type="match status" value="1"/>
</dbReference>
<dbReference type="Pfam" id="PF04397">
    <property type="entry name" value="LytTR"/>
    <property type="match status" value="1"/>
</dbReference>
<evidence type="ECO:0000259" key="1">
    <source>
        <dbReference type="PROSITE" id="PS50930"/>
    </source>
</evidence>
<dbReference type="InterPro" id="IPR046947">
    <property type="entry name" value="LytR-like"/>
</dbReference>
<dbReference type="InterPro" id="IPR007492">
    <property type="entry name" value="LytTR_DNA-bd_dom"/>
</dbReference>
<dbReference type="PANTHER" id="PTHR37299:SF1">
    <property type="entry name" value="STAGE 0 SPORULATION PROTEIN A HOMOLOG"/>
    <property type="match status" value="1"/>
</dbReference>
<dbReference type="AlphaFoldDB" id="A0A9E8NBT5"/>
<dbReference type="EMBL" id="CP112998">
    <property type="protein sequence ID" value="WAC13088.1"/>
    <property type="molecule type" value="Genomic_DNA"/>
</dbReference>
<sequence>MLIQSFENMHSKRQKKIALPEATEVRYVSIDDIIFCRSSNSYTTFSIKGVGPITVSKPIGEYEFLLEPYGFIRTHQSFLVNKNRILSYKKEDGGYLLMEGGEQVLLSRQRKHLLRELFI</sequence>
<dbReference type="RefSeq" id="WP_244823979.1">
    <property type="nucleotide sequence ID" value="NZ_CP112998.1"/>
</dbReference>
<dbReference type="KEGG" id="dpf:ON006_03805"/>
<dbReference type="GO" id="GO:0003677">
    <property type="term" value="F:DNA binding"/>
    <property type="evidence" value="ECO:0007669"/>
    <property type="project" value="UniProtKB-KW"/>
</dbReference>
<dbReference type="GO" id="GO:0000156">
    <property type="term" value="F:phosphorelay response regulator activity"/>
    <property type="evidence" value="ECO:0007669"/>
    <property type="project" value="InterPro"/>
</dbReference>
<evidence type="ECO:0000313" key="2">
    <source>
        <dbReference type="EMBL" id="WAC13088.1"/>
    </source>
</evidence>